<comment type="caution">
    <text evidence="1">The sequence shown here is derived from an EMBL/GenBank/DDBJ whole genome shotgun (WGS) entry which is preliminary data.</text>
</comment>
<name>A0A420NX28_FUSOX</name>
<protein>
    <submittedName>
        <fullName evidence="1">Uncharacterized protein</fullName>
    </submittedName>
</protein>
<proteinExistence type="predicted"/>
<dbReference type="Proteomes" id="UP000285860">
    <property type="component" value="Unassembled WGS sequence"/>
</dbReference>
<dbReference type="AlphaFoldDB" id="A0A420NX28"/>
<accession>A0A420NX28</accession>
<sequence length="71" mass="7981">MAVLSRPSGILQRTTDGGKRHIVLELIAEERRHLGPIGGRILGEILDQDILFVRRHLLVTSDVVRTADTWL</sequence>
<reference evidence="1 2" key="1">
    <citation type="journal article" date="2018" name="Sci. Rep.">
        <title>Characterisation of pathogen-specific regions and novel effector candidates in Fusarium oxysporum f. sp. cepae.</title>
        <authorList>
            <person name="Armitage A.D."/>
            <person name="Taylor A."/>
            <person name="Sobczyk M.K."/>
            <person name="Baxter L."/>
            <person name="Greenfield B.P."/>
            <person name="Bates H.J."/>
            <person name="Wilson F."/>
            <person name="Jackson A.C."/>
            <person name="Ott S."/>
            <person name="Harrison R.J."/>
            <person name="Clarkson J.P."/>
        </authorList>
    </citation>
    <scope>NUCLEOTIDE SEQUENCE [LARGE SCALE GENOMIC DNA]</scope>
    <source>
        <strain evidence="1 2">Fo_A28</strain>
    </source>
</reference>
<dbReference type="EMBL" id="MRCY01000504">
    <property type="protein sequence ID" value="RKK84818.1"/>
    <property type="molecule type" value="Genomic_DNA"/>
</dbReference>
<evidence type="ECO:0000313" key="1">
    <source>
        <dbReference type="EMBL" id="RKK84818.1"/>
    </source>
</evidence>
<gene>
    <name evidence="1" type="ORF">BFJ68_g17330</name>
</gene>
<evidence type="ECO:0000313" key="2">
    <source>
        <dbReference type="Proteomes" id="UP000285860"/>
    </source>
</evidence>
<organism evidence="1 2">
    <name type="scientific">Fusarium oxysporum</name>
    <name type="common">Fusarium vascular wilt</name>
    <dbReference type="NCBI Taxonomy" id="5507"/>
    <lineage>
        <taxon>Eukaryota</taxon>
        <taxon>Fungi</taxon>
        <taxon>Dikarya</taxon>
        <taxon>Ascomycota</taxon>
        <taxon>Pezizomycotina</taxon>
        <taxon>Sordariomycetes</taxon>
        <taxon>Hypocreomycetidae</taxon>
        <taxon>Hypocreales</taxon>
        <taxon>Nectriaceae</taxon>
        <taxon>Fusarium</taxon>
        <taxon>Fusarium oxysporum species complex</taxon>
    </lineage>
</organism>